<name>A0AA36END9_LACSI</name>
<keyword evidence="10 13" id="KW-0472">Membrane</keyword>
<dbReference type="GO" id="GO:0005829">
    <property type="term" value="C:cytosol"/>
    <property type="evidence" value="ECO:0007669"/>
    <property type="project" value="TreeGrafter"/>
</dbReference>
<evidence type="ECO:0000256" key="6">
    <source>
        <dbReference type="ARBA" id="ARBA00022771"/>
    </source>
</evidence>
<dbReference type="GO" id="GO:0016567">
    <property type="term" value="P:protein ubiquitination"/>
    <property type="evidence" value="ECO:0007669"/>
    <property type="project" value="TreeGrafter"/>
</dbReference>
<evidence type="ECO:0000256" key="7">
    <source>
        <dbReference type="ARBA" id="ARBA00022786"/>
    </source>
</evidence>
<evidence type="ECO:0000256" key="4">
    <source>
        <dbReference type="ARBA" id="ARBA00022692"/>
    </source>
</evidence>
<protein>
    <recommendedName>
        <fullName evidence="18">RING-type E3 ubiquitin transferase</fullName>
    </recommendedName>
</protein>
<evidence type="ECO:0000256" key="8">
    <source>
        <dbReference type="ARBA" id="ARBA00022833"/>
    </source>
</evidence>
<evidence type="ECO:0000256" key="13">
    <source>
        <dbReference type="SAM" id="Phobius"/>
    </source>
</evidence>
<evidence type="ECO:0000256" key="5">
    <source>
        <dbReference type="ARBA" id="ARBA00022723"/>
    </source>
</evidence>
<dbReference type="FunFam" id="3.30.40.10:FF:000259">
    <property type="entry name" value="E3 ubiquitin protein ligase RIN2"/>
    <property type="match status" value="1"/>
</dbReference>
<evidence type="ECO:0000259" key="15">
    <source>
        <dbReference type="PROSITE" id="PS51140"/>
    </source>
</evidence>
<dbReference type="InterPro" id="IPR013083">
    <property type="entry name" value="Znf_RING/FYVE/PHD"/>
</dbReference>
<evidence type="ECO:0008006" key="18">
    <source>
        <dbReference type="Google" id="ProtNLM"/>
    </source>
</evidence>
<evidence type="ECO:0000256" key="12">
    <source>
        <dbReference type="SAM" id="MobiDB-lite"/>
    </source>
</evidence>
<dbReference type="PROSITE" id="PS51140">
    <property type="entry name" value="CUE"/>
    <property type="match status" value="1"/>
</dbReference>
<dbReference type="InterPro" id="IPR003892">
    <property type="entry name" value="CUE"/>
</dbReference>
<keyword evidence="3" id="KW-0808">Transferase</keyword>
<dbReference type="PANTHER" id="PTHR15067:SF4">
    <property type="entry name" value="E3 UBIQUITIN-PROTEIN LIGASE RNF8"/>
    <property type="match status" value="1"/>
</dbReference>
<dbReference type="Pfam" id="PF13639">
    <property type="entry name" value="zf-RING_2"/>
    <property type="match status" value="1"/>
</dbReference>
<keyword evidence="8" id="KW-0862">Zinc</keyword>
<accession>A0AA36END9</accession>
<keyword evidence="4 13" id="KW-0812">Transmembrane</keyword>
<dbReference type="SUPFAM" id="SSF57850">
    <property type="entry name" value="RING/U-box"/>
    <property type="match status" value="1"/>
</dbReference>
<evidence type="ECO:0000256" key="3">
    <source>
        <dbReference type="ARBA" id="ARBA00022679"/>
    </source>
</evidence>
<dbReference type="GO" id="GO:0034052">
    <property type="term" value="P:positive regulation of plant-type hypersensitive response"/>
    <property type="evidence" value="ECO:0007669"/>
    <property type="project" value="TreeGrafter"/>
</dbReference>
<keyword evidence="6 11" id="KW-0863">Zinc-finger</keyword>
<feature type="domain" description="RING-type" evidence="14">
    <location>
        <begin position="385"/>
        <end position="427"/>
    </location>
</feature>
<dbReference type="GO" id="GO:0008270">
    <property type="term" value="F:zinc ion binding"/>
    <property type="evidence" value="ECO:0007669"/>
    <property type="project" value="UniProtKB-KW"/>
</dbReference>
<dbReference type="GO" id="GO:0043130">
    <property type="term" value="F:ubiquitin binding"/>
    <property type="evidence" value="ECO:0007669"/>
    <property type="project" value="InterPro"/>
</dbReference>
<dbReference type="GO" id="GO:0005886">
    <property type="term" value="C:plasma membrane"/>
    <property type="evidence" value="ECO:0007669"/>
    <property type="project" value="TreeGrafter"/>
</dbReference>
<dbReference type="PROSITE" id="PS50089">
    <property type="entry name" value="ZF_RING_2"/>
    <property type="match status" value="1"/>
</dbReference>
<sequence length="563" mass="63417">MNIAVFRILSAISSSAHASADHLLLHPSYRNVHITEIKTLFQDSKGFDGSYLPVSAIFTVLSITTLHYWTEPSLTELKSDGLNRNILLHPEDATHALELLLLSPNSTIALVANFVINIYLLIILSLKTIFFGELHAFESRKLLEQLVNYVMYKGMFLPLVVPPTVIQVGLWSTWLIVLSSLKMFQALARDRLQSLNSSPSATPRSYFRVFCVLLLVISVDVVWIRICLLIYHTTPSSLDLLLFFEPLSIAFETLQAILAHGFQLLDIWKYHSTGTSTNSKMSKLIDISSAGAMWEWKSVLSRNLGFLLEMMSLLMALAHYVHILWLHGVNVHILDAVIFLNIRALLSAIVKRTKGFIKLQLALATLNGALPDATSEEIKSYDDECAICREPMTKAKKLTCNHLFHLSCLRSWLDQGQREYYSCPTCRKPLFGNVTPNTEDISNDEQIARELSSALEWQNPHGHTHTTLPSWNFWPINAFHATSSSSSSSSSSNAPVHNHPPTVIPDDSLNRVGLHLTYQDLRRIVEMAEIVREVLPHVPRNIIMQDLERTMSASVTVNNLLQM</sequence>
<feature type="region of interest" description="Disordered" evidence="12">
    <location>
        <begin position="485"/>
        <end position="505"/>
    </location>
</feature>
<keyword evidence="17" id="KW-1185">Reference proteome</keyword>
<dbReference type="AlphaFoldDB" id="A0AA36END9"/>
<feature type="transmembrane region" description="Helical" evidence="13">
    <location>
        <begin position="108"/>
        <end position="130"/>
    </location>
</feature>
<dbReference type="CDD" id="cd16455">
    <property type="entry name" value="RING-H2_AMFR"/>
    <property type="match status" value="1"/>
</dbReference>
<feature type="transmembrane region" description="Helical" evidence="13">
    <location>
        <begin position="50"/>
        <end position="69"/>
    </location>
</feature>
<dbReference type="GO" id="GO:0006511">
    <property type="term" value="P:ubiquitin-dependent protein catabolic process"/>
    <property type="evidence" value="ECO:0007669"/>
    <property type="project" value="TreeGrafter"/>
</dbReference>
<dbReference type="GO" id="GO:0000151">
    <property type="term" value="C:ubiquitin ligase complex"/>
    <property type="evidence" value="ECO:0007669"/>
    <property type="project" value="TreeGrafter"/>
</dbReference>
<evidence type="ECO:0000313" key="17">
    <source>
        <dbReference type="Proteomes" id="UP001177003"/>
    </source>
</evidence>
<dbReference type="GO" id="GO:0061630">
    <property type="term" value="F:ubiquitin protein ligase activity"/>
    <property type="evidence" value="ECO:0007669"/>
    <property type="project" value="TreeGrafter"/>
</dbReference>
<comment type="pathway">
    <text evidence="2">Protein modification; protein ubiquitination.</text>
</comment>
<dbReference type="InterPro" id="IPR001841">
    <property type="entry name" value="Znf_RING"/>
</dbReference>
<dbReference type="PANTHER" id="PTHR15067">
    <property type="entry name" value="E3 UBIQUITIN-PROTEIN LIGASE RNF8"/>
    <property type="match status" value="1"/>
</dbReference>
<dbReference type="Pfam" id="PF25563">
    <property type="entry name" value="TPR_SYVN1_N"/>
    <property type="match status" value="1"/>
</dbReference>
<evidence type="ECO:0000256" key="10">
    <source>
        <dbReference type="ARBA" id="ARBA00023136"/>
    </source>
</evidence>
<evidence type="ECO:0000256" key="1">
    <source>
        <dbReference type="ARBA" id="ARBA00004141"/>
    </source>
</evidence>
<dbReference type="Proteomes" id="UP001177003">
    <property type="component" value="Chromosome 9"/>
</dbReference>
<comment type="subcellular location">
    <subcellularLocation>
        <location evidence="1">Membrane</location>
        <topology evidence="1">Multi-pass membrane protein</topology>
    </subcellularLocation>
</comment>
<feature type="transmembrane region" description="Helical" evidence="13">
    <location>
        <begin position="331"/>
        <end position="350"/>
    </location>
</feature>
<gene>
    <name evidence="16" type="ORF">LSALG_LOCUS40812</name>
</gene>
<evidence type="ECO:0000256" key="11">
    <source>
        <dbReference type="PROSITE-ProRule" id="PRU00175"/>
    </source>
</evidence>
<evidence type="ECO:0000256" key="9">
    <source>
        <dbReference type="ARBA" id="ARBA00022989"/>
    </source>
</evidence>
<feature type="transmembrane region" description="Helical" evidence="13">
    <location>
        <begin position="165"/>
        <end position="184"/>
    </location>
</feature>
<dbReference type="Gene3D" id="1.10.8.10">
    <property type="entry name" value="DNA helicase RuvA subunit, C-terminal domain"/>
    <property type="match status" value="1"/>
</dbReference>
<evidence type="ECO:0000259" key="14">
    <source>
        <dbReference type="PROSITE" id="PS50089"/>
    </source>
</evidence>
<organism evidence="16 17">
    <name type="scientific">Lactuca saligna</name>
    <name type="common">Willowleaf lettuce</name>
    <dbReference type="NCBI Taxonomy" id="75948"/>
    <lineage>
        <taxon>Eukaryota</taxon>
        <taxon>Viridiplantae</taxon>
        <taxon>Streptophyta</taxon>
        <taxon>Embryophyta</taxon>
        <taxon>Tracheophyta</taxon>
        <taxon>Spermatophyta</taxon>
        <taxon>Magnoliopsida</taxon>
        <taxon>eudicotyledons</taxon>
        <taxon>Gunneridae</taxon>
        <taxon>Pentapetalae</taxon>
        <taxon>asterids</taxon>
        <taxon>campanulids</taxon>
        <taxon>Asterales</taxon>
        <taxon>Asteraceae</taxon>
        <taxon>Cichorioideae</taxon>
        <taxon>Cichorieae</taxon>
        <taxon>Lactucinae</taxon>
        <taxon>Lactuca</taxon>
    </lineage>
</organism>
<dbReference type="Gene3D" id="3.30.40.10">
    <property type="entry name" value="Zinc/RING finger domain, C3HC4 (zinc finger)"/>
    <property type="match status" value="1"/>
</dbReference>
<evidence type="ECO:0000313" key="16">
    <source>
        <dbReference type="EMBL" id="CAI9302319.1"/>
    </source>
</evidence>
<keyword evidence="9 13" id="KW-1133">Transmembrane helix</keyword>
<feature type="domain" description="CUE" evidence="15">
    <location>
        <begin position="523"/>
        <end position="563"/>
    </location>
</feature>
<feature type="transmembrane region" description="Helical" evidence="13">
    <location>
        <begin position="205"/>
        <end position="231"/>
    </location>
</feature>
<feature type="transmembrane region" description="Helical" evidence="13">
    <location>
        <begin position="304"/>
        <end position="325"/>
    </location>
</feature>
<dbReference type="Pfam" id="PF02845">
    <property type="entry name" value="CUE"/>
    <property type="match status" value="1"/>
</dbReference>
<proteinExistence type="predicted"/>
<keyword evidence="5" id="KW-0479">Metal-binding</keyword>
<dbReference type="SMART" id="SM00184">
    <property type="entry name" value="RING"/>
    <property type="match status" value="1"/>
</dbReference>
<dbReference type="EMBL" id="OX465085">
    <property type="protein sequence ID" value="CAI9302319.1"/>
    <property type="molecule type" value="Genomic_DNA"/>
</dbReference>
<dbReference type="InterPro" id="IPR057992">
    <property type="entry name" value="TPR_SYVN1_N"/>
</dbReference>
<evidence type="ECO:0000256" key="2">
    <source>
        <dbReference type="ARBA" id="ARBA00004906"/>
    </source>
</evidence>
<reference evidence="16" key="1">
    <citation type="submission" date="2023-04" db="EMBL/GenBank/DDBJ databases">
        <authorList>
            <person name="Vijverberg K."/>
            <person name="Xiong W."/>
            <person name="Schranz E."/>
        </authorList>
    </citation>
    <scope>NUCLEOTIDE SEQUENCE</scope>
</reference>
<keyword evidence="7" id="KW-0833">Ubl conjugation pathway</keyword>